<evidence type="ECO:0000256" key="1">
    <source>
        <dbReference type="SAM" id="MobiDB-lite"/>
    </source>
</evidence>
<reference evidence="2 3" key="1">
    <citation type="journal article" date="2018" name="Int. J. Syst. Evol. Microbiol.">
        <title>Uliginosibacterium sediminicola sp. nov., isolated from freshwater sediment.</title>
        <authorList>
            <person name="Hwang W.M."/>
            <person name="Kim S.M."/>
            <person name="Kang K."/>
            <person name="Ahn T.Y."/>
        </authorList>
    </citation>
    <scope>NUCLEOTIDE SEQUENCE [LARGE SCALE GENOMIC DNA]</scope>
    <source>
        <strain evidence="2 3">M1-21</strain>
    </source>
</reference>
<protein>
    <recommendedName>
        <fullName evidence="4">DUF4287 domain-containing protein</fullName>
    </recommendedName>
</protein>
<gene>
    <name evidence="2" type="ORF">ABDB84_14055</name>
</gene>
<dbReference type="Proteomes" id="UP001410394">
    <property type="component" value="Unassembled WGS sequence"/>
</dbReference>
<keyword evidence="3" id="KW-1185">Reference proteome</keyword>
<dbReference type="EMBL" id="JBDIVE010000008">
    <property type="protein sequence ID" value="MEN3069607.1"/>
    <property type="molecule type" value="Genomic_DNA"/>
</dbReference>
<dbReference type="Gene3D" id="1.10.530.10">
    <property type="match status" value="1"/>
</dbReference>
<comment type="caution">
    <text evidence="2">The sequence shown here is derived from an EMBL/GenBank/DDBJ whole genome shotgun (WGS) entry which is preliminary data.</text>
</comment>
<organism evidence="2 3">
    <name type="scientific">Uliginosibacterium sediminicola</name>
    <dbReference type="NCBI Taxonomy" id="2024550"/>
    <lineage>
        <taxon>Bacteria</taxon>
        <taxon>Pseudomonadati</taxon>
        <taxon>Pseudomonadota</taxon>
        <taxon>Betaproteobacteria</taxon>
        <taxon>Rhodocyclales</taxon>
        <taxon>Zoogloeaceae</taxon>
        <taxon>Uliginosibacterium</taxon>
    </lineage>
</organism>
<name>A0ABU9Z1J2_9RHOO</name>
<evidence type="ECO:0000313" key="2">
    <source>
        <dbReference type="EMBL" id="MEN3069607.1"/>
    </source>
</evidence>
<dbReference type="InterPro" id="IPR023346">
    <property type="entry name" value="Lysozyme-like_dom_sf"/>
</dbReference>
<evidence type="ECO:0008006" key="4">
    <source>
        <dbReference type="Google" id="ProtNLM"/>
    </source>
</evidence>
<feature type="region of interest" description="Disordered" evidence="1">
    <location>
        <begin position="1"/>
        <end position="20"/>
    </location>
</feature>
<accession>A0ABU9Z1J2</accession>
<proteinExistence type="predicted"/>
<dbReference type="RefSeq" id="WP_345920381.1">
    <property type="nucleotide sequence ID" value="NZ_JBDIVE010000008.1"/>
</dbReference>
<sequence>MLNYDTPNTSRRRFNGYKTHPWEELPPPASPFSTAAGAYQVLASTWKELIDKGLIPAKGEKFSPLIQDRIAVIKLEDRGVLHLIRTGKIKEALEVKTSKGKPSLASEWTSLPGGSQNAHRLTADNKPMDMTYLLSLFEKYLSEEILK</sequence>
<evidence type="ECO:0000313" key="3">
    <source>
        <dbReference type="Proteomes" id="UP001410394"/>
    </source>
</evidence>
<dbReference type="SUPFAM" id="SSF53955">
    <property type="entry name" value="Lysozyme-like"/>
    <property type="match status" value="1"/>
</dbReference>